<proteinExistence type="predicted"/>
<dbReference type="RefSeq" id="WP_054723874.1">
    <property type="nucleotide sequence ID" value="NZ_CP012898.1"/>
</dbReference>
<dbReference type="KEGG" id="ahz:APS56_00825"/>
<dbReference type="AlphaFoldDB" id="A0A0P0CM20"/>
<protein>
    <submittedName>
        <fullName evidence="1">Uncharacterized protein</fullName>
    </submittedName>
</protein>
<keyword evidence="2" id="KW-1185">Reference proteome</keyword>
<dbReference type="STRING" id="1736674.APS56_00825"/>
<sequence length="66" mass="7561">MDNPFKDINKPLKEVPQELKAKVMHDIAVAKLLMELAALFSYNIGDLIESVMKQRKNTNNHPNNKI</sequence>
<accession>A0A0P0CM20</accession>
<dbReference type="Proteomes" id="UP000057981">
    <property type="component" value="Chromosome"/>
</dbReference>
<dbReference type="OrthoDB" id="1448904at2"/>
<dbReference type="EMBL" id="CP012898">
    <property type="protein sequence ID" value="ALJ03780.1"/>
    <property type="molecule type" value="Genomic_DNA"/>
</dbReference>
<organism evidence="1 2">
    <name type="scientific">Pseudalgibacter alginicilyticus</name>
    <dbReference type="NCBI Taxonomy" id="1736674"/>
    <lineage>
        <taxon>Bacteria</taxon>
        <taxon>Pseudomonadati</taxon>
        <taxon>Bacteroidota</taxon>
        <taxon>Flavobacteriia</taxon>
        <taxon>Flavobacteriales</taxon>
        <taxon>Flavobacteriaceae</taxon>
        <taxon>Pseudalgibacter</taxon>
    </lineage>
</organism>
<reference evidence="1 2" key="1">
    <citation type="submission" date="2015-10" db="EMBL/GenBank/DDBJ databases">
        <authorList>
            <person name="Gilbert D.G."/>
        </authorList>
    </citation>
    <scope>NUCLEOTIDE SEQUENCE [LARGE SCALE GENOMIC DNA]</scope>
    <source>
        <strain evidence="2">HZ-22</strain>
    </source>
</reference>
<name>A0A0P0CM20_9FLAO</name>
<evidence type="ECO:0000313" key="2">
    <source>
        <dbReference type="Proteomes" id="UP000057981"/>
    </source>
</evidence>
<evidence type="ECO:0000313" key="1">
    <source>
        <dbReference type="EMBL" id="ALJ03780.1"/>
    </source>
</evidence>
<gene>
    <name evidence="1" type="ORF">APS56_00825</name>
</gene>